<dbReference type="KEGG" id="cthr:CTHT_0070660"/>
<dbReference type="EMBL" id="GL988047">
    <property type="protein sequence ID" value="EGS17723.1"/>
    <property type="molecule type" value="Genomic_DNA"/>
</dbReference>
<name>G0SHN4_CHATD</name>
<dbReference type="eggNOG" id="ENOG502SDCM">
    <property type="taxonomic scope" value="Eukaryota"/>
</dbReference>
<dbReference type="Proteomes" id="UP000008066">
    <property type="component" value="Unassembled WGS sequence"/>
</dbReference>
<dbReference type="PANTHER" id="PTHR36826:SF1">
    <property type="entry name" value="PROTEIN ECM13"/>
    <property type="match status" value="1"/>
</dbReference>
<dbReference type="AlphaFoldDB" id="G0SHN4"/>
<dbReference type="RefSeq" id="XP_006697341.1">
    <property type="nucleotide sequence ID" value="XM_006697278.1"/>
</dbReference>
<dbReference type="OMA" id="HIQWADT"/>
<feature type="compositionally biased region" description="Acidic residues" evidence="1">
    <location>
        <begin position="136"/>
        <end position="176"/>
    </location>
</feature>
<feature type="compositionally biased region" description="Acidic residues" evidence="1">
    <location>
        <begin position="202"/>
        <end position="225"/>
    </location>
</feature>
<dbReference type="PANTHER" id="PTHR36826">
    <property type="entry name" value="PROTEIN ECM13"/>
    <property type="match status" value="1"/>
</dbReference>
<evidence type="ECO:0000256" key="1">
    <source>
        <dbReference type="SAM" id="MobiDB-lite"/>
    </source>
</evidence>
<evidence type="ECO:0000313" key="3">
    <source>
        <dbReference type="Proteomes" id="UP000008066"/>
    </source>
</evidence>
<feature type="compositionally biased region" description="Acidic residues" evidence="1">
    <location>
        <begin position="285"/>
        <end position="295"/>
    </location>
</feature>
<keyword evidence="3" id="KW-1185">Reference proteome</keyword>
<dbReference type="InterPro" id="IPR037738">
    <property type="entry name" value="Ecm13-like"/>
</dbReference>
<dbReference type="STRING" id="759272.G0SHN4"/>
<dbReference type="GeneID" id="18261104"/>
<feature type="region of interest" description="Disordered" evidence="1">
    <location>
        <begin position="106"/>
        <end position="301"/>
    </location>
</feature>
<feature type="compositionally biased region" description="Acidic residues" evidence="1">
    <location>
        <begin position="248"/>
        <end position="261"/>
    </location>
</feature>
<gene>
    <name evidence="2" type="ORF">CTHT_0070660</name>
</gene>
<reference evidence="2 3" key="1">
    <citation type="journal article" date="2011" name="Cell">
        <title>Insight into structure and assembly of the nuclear pore complex by utilizing the genome of a eukaryotic thermophile.</title>
        <authorList>
            <person name="Amlacher S."/>
            <person name="Sarges P."/>
            <person name="Flemming D."/>
            <person name="van Noort V."/>
            <person name="Kunze R."/>
            <person name="Devos D.P."/>
            <person name="Arumugam M."/>
            <person name="Bork P."/>
            <person name="Hurt E."/>
        </authorList>
    </citation>
    <scope>NUCLEOTIDE SEQUENCE [LARGE SCALE GENOMIC DNA]</scope>
    <source>
        <strain evidence="3">DSM 1495 / CBS 144.50 / IMI 039719</strain>
    </source>
</reference>
<dbReference type="HOGENOM" id="CLU_058482_0_0_1"/>
<sequence length="323" mass="35585">MSSPIPPASSPRYAPHARPLGSSPAPSSPQTPSSPFFARPRTNSFYRRNKMSIAQTYFLAHKARAKLSSEAARPNHNLRLLVGHANLLDSLMLELADAERQQESWFNESVRGASSYNSSDDSTSSEERHVQWADTIIEEPEHDWCAEDAESDSDSASDDSEISYDEDDYDEEDIEMADAVPLCRVPSHSSTHHLAYPTSTSDDYDMSSDSDEYDEYDEDEEEEDIAGLALRRSPSRSVLPSSSTPPELLDDSSDDSTEDEAMPPSPPTTVIATFEDAAEKHDTTTEDAEEPDAVPDEEKAAPPVYYIPTRARPGGLVSAISVY</sequence>
<feature type="compositionally biased region" description="Low complexity" evidence="1">
    <location>
        <begin position="22"/>
        <end position="35"/>
    </location>
</feature>
<organism evidence="3">
    <name type="scientific">Chaetomium thermophilum (strain DSM 1495 / CBS 144.50 / IMI 039719)</name>
    <name type="common">Thermochaetoides thermophila</name>
    <dbReference type="NCBI Taxonomy" id="759272"/>
    <lineage>
        <taxon>Eukaryota</taxon>
        <taxon>Fungi</taxon>
        <taxon>Dikarya</taxon>
        <taxon>Ascomycota</taxon>
        <taxon>Pezizomycotina</taxon>
        <taxon>Sordariomycetes</taxon>
        <taxon>Sordariomycetidae</taxon>
        <taxon>Sordariales</taxon>
        <taxon>Chaetomiaceae</taxon>
        <taxon>Thermochaetoides</taxon>
    </lineage>
</organism>
<protein>
    <submittedName>
        <fullName evidence="2">Uncharacterized protein</fullName>
    </submittedName>
</protein>
<feature type="region of interest" description="Disordered" evidence="1">
    <location>
        <begin position="1"/>
        <end position="41"/>
    </location>
</feature>
<dbReference type="OrthoDB" id="5431245at2759"/>
<proteinExistence type="predicted"/>
<accession>G0SHN4</accession>
<feature type="compositionally biased region" description="Low complexity" evidence="1">
    <location>
        <begin position="228"/>
        <end position="247"/>
    </location>
</feature>
<evidence type="ECO:0000313" key="2">
    <source>
        <dbReference type="EMBL" id="EGS17723.1"/>
    </source>
</evidence>